<dbReference type="Pfam" id="PF06026">
    <property type="entry name" value="Rib_5-P_isom_A"/>
    <property type="match status" value="1"/>
</dbReference>
<evidence type="ECO:0000256" key="2">
    <source>
        <dbReference type="ARBA" id="ARBA00004988"/>
    </source>
</evidence>
<dbReference type="GO" id="GO:0004751">
    <property type="term" value="F:ribose-5-phosphate isomerase activity"/>
    <property type="evidence" value="ECO:0007669"/>
    <property type="project" value="UniProtKB-EC"/>
</dbReference>
<evidence type="ECO:0000256" key="5">
    <source>
        <dbReference type="ARBA" id="ARBA00023235"/>
    </source>
</evidence>
<dbReference type="PANTHER" id="PTHR11934">
    <property type="entry name" value="RIBOSE-5-PHOSPHATE ISOMERASE"/>
    <property type="match status" value="1"/>
</dbReference>
<comment type="similarity">
    <text evidence="3">Belongs to the ribose 5-phosphate isomerase family.</text>
</comment>
<evidence type="ECO:0000256" key="4">
    <source>
        <dbReference type="ARBA" id="ARBA00011959"/>
    </source>
</evidence>
<dbReference type="SUPFAM" id="SSF100950">
    <property type="entry name" value="NagB/RpiA/CoA transferase-like"/>
    <property type="match status" value="1"/>
</dbReference>
<evidence type="ECO:0000313" key="7">
    <source>
        <dbReference type="EMBL" id="KAK0420366.1"/>
    </source>
</evidence>
<organism evidence="7 8">
    <name type="scientific">Steinernema hermaphroditum</name>
    <dbReference type="NCBI Taxonomy" id="289476"/>
    <lineage>
        <taxon>Eukaryota</taxon>
        <taxon>Metazoa</taxon>
        <taxon>Ecdysozoa</taxon>
        <taxon>Nematoda</taxon>
        <taxon>Chromadorea</taxon>
        <taxon>Rhabditida</taxon>
        <taxon>Tylenchina</taxon>
        <taxon>Panagrolaimomorpha</taxon>
        <taxon>Strongyloidoidea</taxon>
        <taxon>Steinernematidae</taxon>
        <taxon>Steinernema</taxon>
    </lineage>
</organism>
<dbReference type="EC" id="5.3.1.6" evidence="4"/>
<dbReference type="NCBIfam" id="NF001924">
    <property type="entry name" value="PRK00702.1"/>
    <property type="match status" value="1"/>
</dbReference>
<sequence length="274" mass="29947">MSSTRAAFLCASRLLSAADGFDCRPRRLAISIRKMSALSEIERAKRHAAFQCASGNVASGARIGVGSGSTVKYFVQYLKEKFHEKTLTDIVCVPTSFQTRRWLIDAGLPVSDLEQTPSLSVCIDGADEVDAKLNCIKGGGGCLLQEKVVQTCAEKFFVIADNSKQSTVLGEKYKNVPLEVSQFAYAPVMKWIEQKLGGKCHLRNAVKKCGPIVTDNGNYIVDWEFPKSDDQNRDWNAVNDTLLRIPGVLETGLFLGVAQKVYFATAEGSVTVIP</sequence>
<dbReference type="GO" id="GO:0005737">
    <property type="term" value="C:cytoplasm"/>
    <property type="evidence" value="ECO:0007669"/>
    <property type="project" value="TreeGrafter"/>
</dbReference>
<dbReference type="GO" id="GO:0009052">
    <property type="term" value="P:pentose-phosphate shunt, non-oxidative branch"/>
    <property type="evidence" value="ECO:0007669"/>
    <property type="project" value="InterPro"/>
</dbReference>
<evidence type="ECO:0000256" key="6">
    <source>
        <dbReference type="ARBA" id="ARBA00029734"/>
    </source>
</evidence>
<accession>A0AA39I9M0</accession>
<dbReference type="AlphaFoldDB" id="A0AA39I9M0"/>
<reference evidence="7" key="1">
    <citation type="submission" date="2023-06" db="EMBL/GenBank/DDBJ databases">
        <title>Genomic analysis of the entomopathogenic nematode Steinernema hermaphroditum.</title>
        <authorList>
            <person name="Schwarz E.M."/>
            <person name="Heppert J.K."/>
            <person name="Baniya A."/>
            <person name="Schwartz H.T."/>
            <person name="Tan C.-H."/>
            <person name="Antoshechkin I."/>
            <person name="Sternberg P.W."/>
            <person name="Goodrich-Blair H."/>
            <person name="Dillman A.R."/>
        </authorList>
    </citation>
    <scope>NUCLEOTIDE SEQUENCE</scope>
    <source>
        <strain evidence="7">PS9179</strain>
        <tissue evidence="7">Whole animal</tissue>
    </source>
</reference>
<dbReference type="Gene3D" id="3.30.70.260">
    <property type="match status" value="1"/>
</dbReference>
<comment type="caution">
    <text evidence="7">The sequence shown here is derived from an EMBL/GenBank/DDBJ whole genome shotgun (WGS) entry which is preliminary data.</text>
</comment>
<dbReference type="FunFam" id="3.40.50.1360:FF:000001">
    <property type="entry name" value="Ribose-5-phosphate isomerase A"/>
    <property type="match status" value="1"/>
</dbReference>
<comment type="pathway">
    <text evidence="2">Carbohydrate degradation; pentose phosphate pathway; D-ribose 5-phosphate from D-ribulose 5-phosphate (non-oxidative stage): step 1/1.</text>
</comment>
<evidence type="ECO:0000313" key="8">
    <source>
        <dbReference type="Proteomes" id="UP001175271"/>
    </source>
</evidence>
<dbReference type="InterPro" id="IPR004788">
    <property type="entry name" value="Ribose5P_isomerase_type_A"/>
</dbReference>
<name>A0AA39I9M0_9BILA</name>
<dbReference type="FunFam" id="3.30.70.260:FF:000018">
    <property type="entry name" value="Ribose-5-phosphate isomerase A"/>
    <property type="match status" value="1"/>
</dbReference>
<dbReference type="Proteomes" id="UP001175271">
    <property type="component" value="Unassembled WGS sequence"/>
</dbReference>
<comment type="catalytic activity">
    <reaction evidence="1">
        <text>aldehydo-D-ribose 5-phosphate = D-ribulose 5-phosphate</text>
        <dbReference type="Rhea" id="RHEA:14657"/>
        <dbReference type="ChEBI" id="CHEBI:58121"/>
        <dbReference type="ChEBI" id="CHEBI:58273"/>
        <dbReference type="EC" id="5.3.1.6"/>
    </reaction>
</comment>
<dbReference type="PANTHER" id="PTHR11934:SF0">
    <property type="entry name" value="RIBOSE-5-PHOSPHATE ISOMERASE"/>
    <property type="match status" value="1"/>
</dbReference>
<protein>
    <recommendedName>
        <fullName evidence="4">ribose-5-phosphate isomerase</fullName>
        <ecNumber evidence="4">5.3.1.6</ecNumber>
    </recommendedName>
    <alternativeName>
        <fullName evidence="6">Phosphoriboisomerase</fullName>
    </alternativeName>
</protein>
<dbReference type="GO" id="GO:0006014">
    <property type="term" value="P:D-ribose metabolic process"/>
    <property type="evidence" value="ECO:0007669"/>
    <property type="project" value="TreeGrafter"/>
</dbReference>
<gene>
    <name evidence="7" type="ORF">QR680_014637</name>
</gene>
<evidence type="ECO:0000256" key="3">
    <source>
        <dbReference type="ARBA" id="ARBA00008088"/>
    </source>
</evidence>
<dbReference type="NCBIfam" id="TIGR00021">
    <property type="entry name" value="rpiA"/>
    <property type="match status" value="1"/>
</dbReference>
<keyword evidence="8" id="KW-1185">Reference proteome</keyword>
<dbReference type="Gene3D" id="3.40.50.1360">
    <property type="match status" value="1"/>
</dbReference>
<dbReference type="CDD" id="cd01398">
    <property type="entry name" value="RPI_A"/>
    <property type="match status" value="1"/>
</dbReference>
<dbReference type="InterPro" id="IPR037171">
    <property type="entry name" value="NagB/RpiA_transferase-like"/>
</dbReference>
<dbReference type="EMBL" id="JAUCMV010000002">
    <property type="protein sequence ID" value="KAK0420366.1"/>
    <property type="molecule type" value="Genomic_DNA"/>
</dbReference>
<keyword evidence="5" id="KW-0413">Isomerase</keyword>
<proteinExistence type="inferred from homology"/>
<evidence type="ECO:0000256" key="1">
    <source>
        <dbReference type="ARBA" id="ARBA00001713"/>
    </source>
</evidence>
<dbReference type="SUPFAM" id="SSF75445">
    <property type="entry name" value="D-ribose-5-phosphate isomerase (RpiA), lid domain"/>
    <property type="match status" value="1"/>
</dbReference>